<keyword evidence="4" id="KW-0805">Transcription regulation</keyword>
<dbReference type="Pfam" id="PF00989">
    <property type="entry name" value="PAS"/>
    <property type="match status" value="1"/>
</dbReference>
<keyword evidence="7" id="KW-0175">Coiled coil</keyword>
<keyword evidence="10" id="KW-1185">Reference proteome</keyword>
<dbReference type="NCBIfam" id="TIGR04381">
    <property type="entry name" value="HTH_TypR"/>
    <property type="match status" value="1"/>
</dbReference>
<evidence type="ECO:0000313" key="9">
    <source>
        <dbReference type="EMBL" id="MFK2825568.1"/>
    </source>
</evidence>
<evidence type="ECO:0000256" key="7">
    <source>
        <dbReference type="SAM" id="Coils"/>
    </source>
</evidence>
<dbReference type="InterPro" id="IPR030828">
    <property type="entry name" value="HTH_TyrR"/>
</dbReference>
<dbReference type="InterPro" id="IPR058031">
    <property type="entry name" value="AAA_lid_NorR"/>
</dbReference>
<keyword evidence="1" id="KW-0547">Nucleotide-binding</keyword>
<dbReference type="InterPro" id="IPR035965">
    <property type="entry name" value="PAS-like_dom_sf"/>
</dbReference>
<dbReference type="SUPFAM" id="SSF46689">
    <property type="entry name" value="Homeodomain-like"/>
    <property type="match status" value="1"/>
</dbReference>
<proteinExistence type="predicted"/>
<dbReference type="InterPro" id="IPR000014">
    <property type="entry name" value="PAS"/>
</dbReference>
<gene>
    <name evidence="9" type="ORF">QYG89_07740</name>
</gene>
<dbReference type="Proteomes" id="UP001619911">
    <property type="component" value="Unassembled WGS sequence"/>
</dbReference>
<organism evidence="9 10">
    <name type="scientific">Bacillus lumedeiriae</name>
    <dbReference type="NCBI Taxonomy" id="3058829"/>
    <lineage>
        <taxon>Bacteria</taxon>
        <taxon>Bacillati</taxon>
        <taxon>Bacillota</taxon>
        <taxon>Bacilli</taxon>
        <taxon>Bacillales</taxon>
        <taxon>Bacillaceae</taxon>
        <taxon>Bacillus</taxon>
    </lineage>
</organism>
<dbReference type="PANTHER" id="PTHR32071:SF57">
    <property type="entry name" value="C4-DICARBOXYLATE TRANSPORT TRANSCRIPTIONAL REGULATORY PROTEIN DCTD"/>
    <property type="match status" value="1"/>
</dbReference>
<dbReference type="InterPro" id="IPR003593">
    <property type="entry name" value="AAA+_ATPase"/>
</dbReference>
<dbReference type="SMART" id="SM00382">
    <property type="entry name" value="AAA"/>
    <property type="match status" value="1"/>
</dbReference>
<dbReference type="Gene3D" id="3.30.450.20">
    <property type="entry name" value="PAS domain"/>
    <property type="match status" value="1"/>
</dbReference>
<dbReference type="InterPro" id="IPR027417">
    <property type="entry name" value="P-loop_NTPase"/>
</dbReference>
<keyword evidence="5" id="KW-0804">Transcription</keyword>
<evidence type="ECO:0000256" key="3">
    <source>
        <dbReference type="ARBA" id="ARBA00022840"/>
    </source>
</evidence>
<sequence>MDKSALFRDEKNKLFLDIMNSIKDGIWVLDKSGTVIWVNDAAKRGLFEADEVDLINQSVLDMEKRGVFSPSIARLVVENKQFINTVQVTKNNQKLLVSGDYITDEKGEIEFIVTHARTISEALNMNMELEKAEELLQRYKNQIRQMIHQKNKEQVVEPFVGKSKAFHSALEWLEKVADVDTTVLITGETGVGKSVFAQKIHQLSNRRDKPFVHLNCGAIPESLIESELFGYKKGAFTGANNNGKIGLIAAAENGVLFLDEISELPLHLQSKLLLFLQDKTYIPIGDSQVHQADVRIIAGTNANLLEMTKTGQFRADLYYRLNILPLTIPPLRKRREDIVPLLDFFLKKYNNKYQKEHILSGTLIKILYNYDWPGNIRELENLLERLVITASNKVINEQDLPSNFRQEETERAHLLDTLPESQTLTEYLNNIEKEIIEKTYNQLQSTRKTAAKLGVTQAYIARRFKKYNLKVTEKKNLTSRE</sequence>
<keyword evidence="3" id="KW-0067">ATP-binding</keyword>
<dbReference type="Pfam" id="PF18024">
    <property type="entry name" value="HTH_50"/>
    <property type="match status" value="1"/>
</dbReference>
<dbReference type="PROSITE" id="PS50045">
    <property type="entry name" value="SIGMA54_INTERACT_4"/>
    <property type="match status" value="1"/>
</dbReference>
<keyword evidence="2" id="KW-0058">Aromatic hydrocarbons catabolism</keyword>
<accession>A0ABW8I7X2</accession>
<dbReference type="EMBL" id="JAUIYO010000004">
    <property type="protein sequence ID" value="MFK2825568.1"/>
    <property type="molecule type" value="Genomic_DNA"/>
</dbReference>
<dbReference type="SUPFAM" id="SSF55785">
    <property type="entry name" value="PYP-like sensor domain (PAS domain)"/>
    <property type="match status" value="1"/>
</dbReference>
<feature type="domain" description="Sigma-54 factor interaction" evidence="8">
    <location>
        <begin position="159"/>
        <end position="388"/>
    </location>
</feature>
<dbReference type="Gene3D" id="1.10.10.60">
    <property type="entry name" value="Homeodomain-like"/>
    <property type="match status" value="1"/>
</dbReference>
<dbReference type="InterPro" id="IPR013767">
    <property type="entry name" value="PAS_fold"/>
</dbReference>
<dbReference type="Pfam" id="PF00158">
    <property type="entry name" value="Sigma54_activat"/>
    <property type="match status" value="1"/>
</dbReference>
<reference evidence="9 10" key="1">
    <citation type="submission" date="2023-07" db="EMBL/GenBank/DDBJ databases">
        <title>Bacillus lucianemedeirus sp. nov, a new species isolated from an immunobiological production facility.</title>
        <authorList>
            <person name="Costa L.V."/>
            <person name="Miranda R.V.S.L."/>
            <person name="Brandao M.L.L."/>
            <person name="Reis C.M.F."/>
            <person name="Frazao A.M."/>
            <person name="Cruz F.V."/>
            <person name="Baio P.V.P."/>
            <person name="Veras J.F.C."/>
            <person name="Ramos J.N."/>
            <person name="Vieira V."/>
        </authorList>
    </citation>
    <scope>NUCLEOTIDE SEQUENCE [LARGE SCALE GENOMIC DNA]</scope>
    <source>
        <strain evidence="9 10">B190/17</strain>
    </source>
</reference>
<evidence type="ECO:0000256" key="1">
    <source>
        <dbReference type="ARBA" id="ARBA00022741"/>
    </source>
</evidence>
<evidence type="ECO:0000256" key="2">
    <source>
        <dbReference type="ARBA" id="ARBA00022797"/>
    </source>
</evidence>
<dbReference type="PROSITE" id="PS00675">
    <property type="entry name" value="SIGMA54_INTERACT_1"/>
    <property type="match status" value="1"/>
</dbReference>
<comment type="caution">
    <text evidence="9">The sequence shown here is derived from an EMBL/GenBank/DDBJ whole genome shotgun (WGS) entry which is preliminary data.</text>
</comment>
<evidence type="ECO:0000256" key="6">
    <source>
        <dbReference type="ARBA" id="ARBA00029500"/>
    </source>
</evidence>
<dbReference type="SUPFAM" id="SSF52540">
    <property type="entry name" value="P-loop containing nucleoside triphosphate hydrolases"/>
    <property type="match status" value="1"/>
</dbReference>
<dbReference type="InterPro" id="IPR002078">
    <property type="entry name" value="Sigma_54_int"/>
</dbReference>
<dbReference type="InterPro" id="IPR009057">
    <property type="entry name" value="Homeodomain-like_sf"/>
</dbReference>
<dbReference type="InterPro" id="IPR025662">
    <property type="entry name" value="Sigma_54_int_dom_ATP-bd_1"/>
</dbReference>
<dbReference type="Gene3D" id="1.10.8.60">
    <property type="match status" value="1"/>
</dbReference>
<dbReference type="CDD" id="cd00009">
    <property type="entry name" value="AAA"/>
    <property type="match status" value="1"/>
</dbReference>
<dbReference type="InterPro" id="IPR025944">
    <property type="entry name" value="Sigma_54_int_dom_CS"/>
</dbReference>
<feature type="coiled-coil region" evidence="7">
    <location>
        <begin position="122"/>
        <end position="152"/>
    </location>
</feature>
<dbReference type="RefSeq" id="WP_404316276.1">
    <property type="nucleotide sequence ID" value="NZ_JAUIYO010000004.1"/>
</dbReference>
<evidence type="ECO:0000256" key="4">
    <source>
        <dbReference type="ARBA" id="ARBA00023015"/>
    </source>
</evidence>
<dbReference type="Pfam" id="PF25601">
    <property type="entry name" value="AAA_lid_14"/>
    <property type="match status" value="1"/>
</dbReference>
<protein>
    <recommendedName>
        <fullName evidence="6">HTH-type transcriptional regulatory protein TyrR</fullName>
    </recommendedName>
</protein>
<dbReference type="CDD" id="cd00130">
    <property type="entry name" value="PAS"/>
    <property type="match status" value="1"/>
</dbReference>
<evidence type="ECO:0000256" key="5">
    <source>
        <dbReference type="ARBA" id="ARBA00023163"/>
    </source>
</evidence>
<evidence type="ECO:0000313" key="10">
    <source>
        <dbReference type="Proteomes" id="UP001619911"/>
    </source>
</evidence>
<dbReference type="PROSITE" id="PS00688">
    <property type="entry name" value="SIGMA54_INTERACT_3"/>
    <property type="match status" value="1"/>
</dbReference>
<dbReference type="Gene3D" id="3.40.50.300">
    <property type="entry name" value="P-loop containing nucleotide triphosphate hydrolases"/>
    <property type="match status" value="1"/>
</dbReference>
<name>A0ABW8I7X2_9BACI</name>
<evidence type="ECO:0000259" key="8">
    <source>
        <dbReference type="PROSITE" id="PS50045"/>
    </source>
</evidence>
<dbReference type="PANTHER" id="PTHR32071">
    <property type="entry name" value="TRANSCRIPTIONAL REGULATORY PROTEIN"/>
    <property type="match status" value="1"/>
</dbReference>